<evidence type="ECO:0000313" key="11">
    <source>
        <dbReference type="EMBL" id="GBN53483.1"/>
    </source>
</evidence>
<dbReference type="PANTHER" id="PTHR12901:SF10">
    <property type="entry name" value="COENZYME Q-BINDING PROTEIN COQ10, MITOCHONDRIAL"/>
    <property type="match status" value="1"/>
</dbReference>
<evidence type="ECO:0000256" key="1">
    <source>
        <dbReference type="ARBA" id="ARBA00004273"/>
    </source>
</evidence>
<dbReference type="InterPro" id="IPR005031">
    <property type="entry name" value="COQ10_START"/>
</dbReference>
<feature type="domain" description="Coenzyme Q-binding protein COQ10 START" evidence="10">
    <location>
        <begin position="86"/>
        <end position="213"/>
    </location>
</feature>
<evidence type="ECO:0000256" key="8">
    <source>
        <dbReference type="ARBA" id="ARBA00023136"/>
    </source>
</evidence>
<comment type="similarity">
    <text evidence="3">Belongs to the COQ10 family.</text>
</comment>
<name>A0A4Y2PRG8_ARAVE</name>
<dbReference type="AlphaFoldDB" id="A0A4Y2PRG8"/>
<dbReference type="InterPro" id="IPR023393">
    <property type="entry name" value="START-like_dom_sf"/>
</dbReference>
<sequence length="238" mass="27135">MARRATCLTGQKLLIISRLSSSEPCIVQKCLPRSISTKSTLSPLVLRKNAASLEDDNKVYLCRQLFTLPNPLGSKRKEYSEKRVLGYSMEQLYEVVADVEHYKDFLPWCTKSTVIKKRAGHLKAELQIGFPPLLESYTSSVTLAKPHLVKACCTDGRLFNHLETVWNIKPGLPDNPNSCTLYFYVSFEFRSLLHSQVAHVFFNEVVRQMVNAFLIRAEKLYGKQTHVKLKPGFIRTIP</sequence>
<evidence type="ECO:0000256" key="7">
    <source>
        <dbReference type="ARBA" id="ARBA00023128"/>
    </source>
</evidence>
<proteinExistence type="inferred from homology"/>
<dbReference type="InterPro" id="IPR044996">
    <property type="entry name" value="COQ10-like"/>
</dbReference>
<gene>
    <name evidence="11" type="primary">coq10b-a</name>
    <name evidence="11" type="ORF">AVEN_200219_1</name>
</gene>
<dbReference type="GO" id="GO:0005743">
    <property type="term" value="C:mitochondrial inner membrane"/>
    <property type="evidence" value="ECO:0007669"/>
    <property type="project" value="UniProtKB-SubCell"/>
</dbReference>
<comment type="subcellular location">
    <subcellularLocation>
        <location evidence="1">Mitochondrion inner membrane</location>
    </subcellularLocation>
    <subcellularLocation>
        <location evidence="2">Mitochondrion membrane</location>
        <topology evidence="2">Peripheral membrane protein</topology>
    </subcellularLocation>
</comment>
<organism evidence="11 12">
    <name type="scientific">Araneus ventricosus</name>
    <name type="common">Orbweaver spider</name>
    <name type="synonym">Epeira ventricosa</name>
    <dbReference type="NCBI Taxonomy" id="182803"/>
    <lineage>
        <taxon>Eukaryota</taxon>
        <taxon>Metazoa</taxon>
        <taxon>Ecdysozoa</taxon>
        <taxon>Arthropoda</taxon>
        <taxon>Chelicerata</taxon>
        <taxon>Arachnida</taxon>
        <taxon>Araneae</taxon>
        <taxon>Araneomorphae</taxon>
        <taxon>Entelegynae</taxon>
        <taxon>Araneoidea</taxon>
        <taxon>Araneidae</taxon>
        <taxon>Araneus</taxon>
    </lineage>
</organism>
<comment type="caution">
    <text evidence="11">The sequence shown here is derived from an EMBL/GenBank/DDBJ whole genome shotgun (WGS) entry which is preliminary data.</text>
</comment>
<dbReference type="FunFam" id="3.30.530.20:FF:000002">
    <property type="entry name" value="Coenzyme Q-binding protein COQ10 homolog, mitochondrial"/>
    <property type="match status" value="1"/>
</dbReference>
<comment type="function">
    <text evidence="9">Required for the function of coenzyme Q in the respiratory chain. May serve as a chaperone or may be involved in the transport of Q6 from its site of synthesis to the catalytic sites of the respiratory complexes.</text>
</comment>
<dbReference type="GO" id="GO:0045333">
    <property type="term" value="P:cellular respiration"/>
    <property type="evidence" value="ECO:0007669"/>
    <property type="project" value="InterPro"/>
</dbReference>
<dbReference type="Proteomes" id="UP000499080">
    <property type="component" value="Unassembled WGS sequence"/>
</dbReference>
<dbReference type="EMBL" id="BGPR01011894">
    <property type="protein sequence ID" value="GBN53483.1"/>
    <property type="molecule type" value="Genomic_DNA"/>
</dbReference>
<dbReference type="OrthoDB" id="292693at2759"/>
<dbReference type="SUPFAM" id="SSF55961">
    <property type="entry name" value="Bet v1-like"/>
    <property type="match status" value="1"/>
</dbReference>
<evidence type="ECO:0000313" key="12">
    <source>
        <dbReference type="Proteomes" id="UP000499080"/>
    </source>
</evidence>
<evidence type="ECO:0000256" key="4">
    <source>
        <dbReference type="ARBA" id="ARBA00011814"/>
    </source>
</evidence>
<evidence type="ECO:0000256" key="6">
    <source>
        <dbReference type="ARBA" id="ARBA00022946"/>
    </source>
</evidence>
<keyword evidence="7" id="KW-0496">Mitochondrion</keyword>
<evidence type="ECO:0000256" key="3">
    <source>
        <dbReference type="ARBA" id="ARBA00006885"/>
    </source>
</evidence>
<dbReference type="PANTHER" id="PTHR12901">
    <property type="entry name" value="SPERM PROTEIN HOMOLOG"/>
    <property type="match status" value="1"/>
</dbReference>
<comment type="subunit">
    <text evidence="4">Interacts with coenzyme Q.</text>
</comment>
<evidence type="ECO:0000256" key="9">
    <source>
        <dbReference type="ARBA" id="ARBA00024947"/>
    </source>
</evidence>
<accession>A0A4Y2PRG8</accession>
<keyword evidence="5" id="KW-0999">Mitochondrion inner membrane</keyword>
<protein>
    <submittedName>
        <fullName evidence="11">Coenzyme Q-binding protein COQ10 A, mitochondrial</fullName>
    </submittedName>
</protein>
<keyword evidence="12" id="KW-1185">Reference proteome</keyword>
<dbReference type="CDD" id="cd07813">
    <property type="entry name" value="COQ10p_like"/>
    <property type="match status" value="1"/>
</dbReference>
<dbReference type="GO" id="GO:0048039">
    <property type="term" value="F:ubiquinone binding"/>
    <property type="evidence" value="ECO:0007669"/>
    <property type="project" value="InterPro"/>
</dbReference>
<keyword evidence="6" id="KW-0809">Transit peptide</keyword>
<keyword evidence="8" id="KW-0472">Membrane</keyword>
<dbReference type="Pfam" id="PF03364">
    <property type="entry name" value="Polyketide_cyc"/>
    <property type="match status" value="1"/>
</dbReference>
<evidence type="ECO:0000259" key="10">
    <source>
        <dbReference type="Pfam" id="PF03364"/>
    </source>
</evidence>
<dbReference type="Gene3D" id="3.30.530.20">
    <property type="match status" value="1"/>
</dbReference>
<evidence type="ECO:0000256" key="2">
    <source>
        <dbReference type="ARBA" id="ARBA00004318"/>
    </source>
</evidence>
<evidence type="ECO:0000256" key="5">
    <source>
        <dbReference type="ARBA" id="ARBA00022792"/>
    </source>
</evidence>
<reference evidence="11 12" key="1">
    <citation type="journal article" date="2019" name="Sci. Rep.">
        <title>Orb-weaving spider Araneus ventricosus genome elucidates the spidroin gene catalogue.</title>
        <authorList>
            <person name="Kono N."/>
            <person name="Nakamura H."/>
            <person name="Ohtoshi R."/>
            <person name="Moran D.A.P."/>
            <person name="Shinohara A."/>
            <person name="Yoshida Y."/>
            <person name="Fujiwara M."/>
            <person name="Mori M."/>
            <person name="Tomita M."/>
            <person name="Arakawa K."/>
        </authorList>
    </citation>
    <scope>NUCLEOTIDE SEQUENCE [LARGE SCALE GENOMIC DNA]</scope>
</reference>